<dbReference type="InterPro" id="IPR003010">
    <property type="entry name" value="C-N_Hydrolase"/>
</dbReference>
<evidence type="ECO:0000313" key="13">
    <source>
        <dbReference type="EMBL" id="AEH10541.1"/>
    </source>
</evidence>
<dbReference type="SUPFAM" id="SSF52402">
    <property type="entry name" value="Adenine nucleotide alpha hydrolases-like"/>
    <property type="match status" value="1"/>
</dbReference>
<feature type="compositionally biased region" description="Basic and acidic residues" evidence="11">
    <location>
        <begin position="583"/>
        <end position="599"/>
    </location>
</feature>
<evidence type="ECO:0000256" key="9">
    <source>
        <dbReference type="PROSITE-ProRule" id="PRU10139"/>
    </source>
</evidence>
<dbReference type="GO" id="GO:0000257">
    <property type="term" value="F:nitrilase activity"/>
    <property type="evidence" value="ECO:0007669"/>
    <property type="project" value="UniProtKB-ARBA"/>
</dbReference>
<evidence type="ECO:0000256" key="6">
    <source>
        <dbReference type="ARBA" id="ARBA00023027"/>
    </source>
</evidence>
<feature type="binding site" evidence="7">
    <location>
        <position position="195"/>
    </location>
    <ligand>
        <name>L-glutamine</name>
        <dbReference type="ChEBI" id="CHEBI:58359"/>
    </ligand>
</feature>
<dbReference type="EC" id="6.3.5.1" evidence="7 8"/>
<dbReference type="KEGG" id="fsy:FsymDg_3235"/>
<keyword evidence="6 7" id="KW-0520">NAD</keyword>
<dbReference type="PROSITE" id="PS00920">
    <property type="entry name" value="NITRIL_CHT_1"/>
    <property type="match status" value="1"/>
</dbReference>
<dbReference type="HOGENOM" id="CLU_022313_2_0_11"/>
<dbReference type="GO" id="GO:0004359">
    <property type="term" value="F:glutaminase activity"/>
    <property type="evidence" value="ECO:0007669"/>
    <property type="project" value="InterPro"/>
</dbReference>
<feature type="binding site" evidence="7">
    <location>
        <position position="452"/>
    </location>
    <ligand>
        <name>deamido-NAD(+)</name>
        <dbReference type="ChEBI" id="CHEBI:58437"/>
        <note>ligand shared between two neighboring subunits</note>
    </ligand>
</feature>
<dbReference type="STRING" id="656024.FsymDg_3235"/>
<dbReference type="GO" id="GO:0003952">
    <property type="term" value="F:NAD+ synthase (glutamine-hydrolyzing) activity"/>
    <property type="evidence" value="ECO:0007669"/>
    <property type="project" value="UniProtKB-UniRule"/>
</dbReference>
<proteinExistence type="inferred from homology"/>
<dbReference type="InterPro" id="IPR014445">
    <property type="entry name" value="Gln-dep_NAD_synthase"/>
</dbReference>
<dbReference type="InterPro" id="IPR003694">
    <property type="entry name" value="NAD_synthase"/>
</dbReference>
<dbReference type="GO" id="GO:0008795">
    <property type="term" value="F:NAD+ synthase activity"/>
    <property type="evidence" value="ECO:0007669"/>
    <property type="project" value="UniProtKB-UniRule"/>
</dbReference>
<dbReference type="eggNOG" id="COG0171">
    <property type="taxonomic scope" value="Bacteria"/>
</dbReference>
<evidence type="ECO:0000256" key="8">
    <source>
        <dbReference type="PIRNR" id="PIRNR006630"/>
    </source>
</evidence>
<dbReference type="UniPathway" id="UPA00253">
    <property type="reaction ID" value="UER00334"/>
</dbReference>
<feature type="binding site" evidence="7">
    <location>
        <position position="568"/>
    </location>
    <ligand>
        <name>deamido-NAD(+)</name>
        <dbReference type="ChEBI" id="CHEBI:58437"/>
        <note>ligand shared between two neighboring subunits</note>
    </ligand>
</feature>
<dbReference type="CDD" id="cd00553">
    <property type="entry name" value="NAD_synthase"/>
    <property type="match status" value="1"/>
</dbReference>
<evidence type="ECO:0000256" key="2">
    <source>
        <dbReference type="ARBA" id="ARBA00007145"/>
    </source>
</evidence>
<comment type="caution">
    <text evidence="7">Lacks conserved residue(s) required for the propagation of feature annotation.</text>
</comment>
<dbReference type="NCBIfam" id="TIGR00552">
    <property type="entry name" value="nadE"/>
    <property type="match status" value="1"/>
</dbReference>
<evidence type="ECO:0000256" key="5">
    <source>
        <dbReference type="ARBA" id="ARBA00022840"/>
    </source>
</evidence>
<dbReference type="NCBIfam" id="NF010588">
    <property type="entry name" value="PRK13981.1"/>
    <property type="match status" value="1"/>
</dbReference>
<dbReference type="RefSeq" id="WP_013874436.1">
    <property type="nucleotide sequence ID" value="NC_015656.1"/>
</dbReference>
<feature type="binding site" evidence="7">
    <location>
        <position position="447"/>
    </location>
    <ligand>
        <name>ATP</name>
        <dbReference type="ChEBI" id="CHEBI:30616"/>
    </ligand>
</feature>
<accession>F8AZ72</accession>
<feature type="region of interest" description="Disordered" evidence="11">
    <location>
        <begin position="569"/>
        <end position="616"/>
    </location>
</feature>
<dbReference type="CDD" id="cd07570">
    <property type="entry name" value="GAT_Gln-NAD-synth"/>
    <property type="match status" value="1"/>
</dbReference>
<dbReference type="Gene3D" id="3.40.50.620">
    <property type="entry name" value="HUPs"/>
    <property type="match status" value="1"/>
</dbReference>
<dbReference type="GO" id="GO:0009435">
    <property type="term" value="P:NAD+ biosynthetic process"/>
    <property type="evidence" value="ECO:0007669"/>
    <property type="project" value="UniProtKB-UniRule"/>
</dbReference>
<dbReference type="PANTHER" id="PTHR23090:SF9">
    <property type="entry name" value="GLUTAMINE-DEPENDENT NAD(+) SYNTHETASE"/>
    <property type="match status" value="1"/>
</dbReference>
<keyword evidence="4 7" id="KW-0547">Nucleotide-binding</keyword>
<evidence type="ECO:0000256" key="7">
    <source>
        <dbReference type="HAMAP-Rule" id="MF_02090"/>
    </source>
</evidence>
<feature type="active site" description="Nucleophile; for glutaminase activity" evidence="7">
    <location>
        <position position="162"/>
    </location>
</feature>
<dbReference type="Proteomes" id="UP000001549">
    <property type="component" value="Chromosome"/>
</dbReference>
<dbReference type="SUPFAM" id="SSF56317">
    <property type="entry name" value="Carbon-nitrogen hydrolase"/>
    <property type="match status" value="1"/>
</dbReference>
<dbReference type="HAMAP" id="MF_02090">
    <property type="entry name" value="NadE_glutamine_dep"/>
    <property type="match status" value="1"/>
</dbReference>
<evidence type="ECO:0000256" key="3">
    <source>
        <dbReference type="ARBA" id="ARBA00022598"/>
    </source>
</evidence>
<dbReference type="PROSITE" id="PS50263">
    <property type="entry name" value="CN_HYDROLASE"/>
    <property type="match status" value="1"/>
</dbReference>
<evidence type="ECO:0000256" key="4">
    <source>
        <dbReference type="ARBA" id="ARBA00022741"/>
    </source>
</evidence>
<dbReference type="Pfam" id="PF00795">
    <property type="entry name" value="CN_hydrolase"/>
    <property type="match status" value="1"/>
</dbReference>
<name>F8AZ72_9ACTN</name>
<dbReference type="PANTHER" id="PTHR23090">
    <property type="entry name" value="NH 3 /GLUTAMINE-DEPENDENT NAD + SYNTHETASE"/>
    <property type="match status" value="1"/>
</dbReference>
<sequence>MTQLRVALAQVDTTVGDLAANADLVSAWAGRAVRAGAHLVAFPEMTLTGYPAEDLVLRRSFAQASRAAVDRLARRLADEGAGELAVVVGYLDSSRNPTPRLGRPAGEPQNAAAVLWRGEVAARYAKHHLPNYGVFDEFRYFVPGYDFPVLRLHGVDVGLTICEDLWQDGGPVAVARAAAVGLLVCINGSPYERGKAFQRDELAAARAREAGAALAYVNLVGGQDELVFDGGSLVVDADGRTLARAEQFTETLLTVDLDLPAGALVAGAPVAGPVVTGPVDAGDGTTIAVSRVVLADEPVSPFEAREPTVAQRLDSAAELYAAVVTGTRDYVRKNGFASVVLGLSGGIDSALVATIAVDALGAARVHTVAMPSVHSSAGSVADAAELARRTGVTHTVVPIQPVVDAFHDALAGTGGLAGLAAENLQARVRGTLLMALSNAHGHLVLTTGNKSELATGFSTLYGDSAGGFAPIKDVPKTLVWELARWRNAQAPRDGEAPPIPEEIIVKPPSAELAPGQLDSDRLPDYSTLDAVLDDYVERDQGRTELITAGHDPDTVERVIRLADLAEYKRRQNPPGPKVTSKAFGRDRRLPITSHWRERTGSPPAVEPSPRPDSVTP</sequence>
<comment type="function">
    <text evidence="7">Catalyzes the ATP-dependent amidation of deamido-NAD to form NAD. Uses L-glutamine as a nitrogen source.</text>
</comment>
<keyword evidence="3 7" id="KW-0436">Ligase</keyword>
<evidence type="ECO:0000259" key="12">
    <source>
        <dbReference type="PROSITE" id="PS50263"/>
    </source>
</evidence>
<dbReference type="AlphaFoldDB" id="F8AZ72"/>
<feature type="binding site" evidence="7">
    <location>
        <position position="423"/>
    </location>
    <ligand>
        <name>deamido-NAD(+)</name>
        <dbReference type="ChEBI" id="CHEBI:58437"/>
        <note>ligand shared between two neighboring subunits</note>
    </ligand>
</feature>
<feature type="active site" description="Proton acceptor; for glutaminase activity" evidence="7">
    <location>
        <position position="44"/>
    </location>
</feature>
<dbReference type="eggNOG" id="COG0388">
    <property type="taxonomic scope" value="Bacteria"/>
</dbReference>
<feature type="binding site" evidence="7">
    <location>
        <position position="132"/>
    </location>
    <ligand>
        <name>L-glutamine</name>
        <dbReference type="ChEBI" id="CHEBI:58359"/>
    </ligand>
</feature>
<feature type="binding site" evidence="7">
    <location>
        <position position="189"/>
    </location>
    <ligand>
        <name>L-glutamine</name>
        <dbReference type="ChEBI" id="CHEBI:58359"/>
    </ligand>
</feature>
<keyword evidence="14" id="KW-1185">Reference proteome</keyword>
<feature type="active site" description="Proton acceptor" evidence="9">
    <location>
        <position position="44"/>
    </location>
</feature>
<protein>
    <recommendedName>
        <fullName evidence="7 8">Glutamine-dependent NAD(+) synthetase</fullName>
        <ecNumber evidence="7 8">6.3.5.1</ecNumber>
    </recommendedName>
    <alternativeName>
        <fullName evidence="7 8">NAD(+) synthase [glutamine-hydrolyzing]</fullName>
    </alternativeName>
</protein>
<dbReference type="Gene3D" id="3.60.110.10">
    <property type="entry name" value="Carbon-nitrogen hydrolase"/>
    <property type="match status" value="1"/>
</dbReference>
<evidence type="ECO:0000256" key="1">
    <source>
        <dbReference type="ARBA" id="ARBA00005188"/>
    </source>
</evidence>
<comment type="similarity">
    <text evidence="2 7 8">In the C-terminal section; belongs to the NAD synthetase family.</text>
</comment>
<keyword evidence="5 7" id="KW-0067">ATP-binding</keyword>
<evidence type="ECO:0000256" key="11">
    <source>
        <dbReference type="SAM" id="MobiDB-lite"/>
    </source>
</evidence>
<feature type="active site" description="For glutaminase activity" evidence="7">
    <location>
        <position position="126"/>
    </location>
</feature>
<organism evidence="13 14">
    <name type="scientific">Candidatus Protofrankia datiscae</name>
    <dbReference type="NCBI Taxonomy" id="2716812"/>
    <lineage>
        <taxon>Bacteria</taxon>
        <taxon>Bacillati</taxon>
        <taxon>Actinomycetota</taxon>
        <taxon>Actinomycetes</taxon>
        <taxon>Frankiales</taxon>
        <taxon>Frankiaceae</taxon>
        <taxon>Protofrankia</taxon>
    </lineage>
</organism>
<comment type="pathway">
    <text evidence="1 7 8">Cofactor biosynthesis; NAD(+) biosynthesis; NAD(+) from deamido-NAD(+) (L-Gln route): step 1/1.</text>
</comment>
<dbReference type="InterPro" id="IPR000132">
    <property type="entry name" value="Nitrilase/CN_hydratase_CS"/>
</dbReference>
<evidence type="ECO:0000313" key="14">
    <source>
        <dbReference type="Proteomes" id="UP000001549"/>
    </source>
</evidence>
<dbReference type="InterPro" id="IPR022310">
    <property type="entry name" value="NAD/GMP_synthase"/>
</dbReference>
<comment type="catalytic activity">
    <reaction evidence="7 8">
        <text>deamido-NAD(+) + L-glutamine + ATP + H2O = L-glutamate + AMP + diphosphate + NAD(+) + H(+)</text>
        <dbReference type="Rhea" id="RHEA:24384"/>
        <dbReference type="ChEBI" id="CHEBI:15377"/>
        <dbReference type="ChEBI" id="CHEBI:15378"/>
        <dbReference type="ChEBI" id="CHEBI:29985"/>
        <dbReference type="ChEBI" id="CHEBI:30616"/>
        <dbReference type="ChEBI" id="CHEBI:33019"/>
        <dbReference type="ChEBI" id="CHEBI:57540"/>
        <dbReference type="ChEBI" id="CHEBI:58359"/>
        <dbReference type="ChEBI" id="CHEBI:58437"/>
        <dbReference type="ChEBI" id="CHEBI:456215"/>
        <dbReference type="EC" id="6.3.5.1"/>
    </reaction>
</comment>
<evidence type="ECO:0000256" key="10">
    <source>
        <dbReference type="RuleBase" id="RU003811"/>
    </source>
</evidence>
<dbReference type="GO" id="GO:0005524">
    <property type="term" value="F:ATP binding"/>
    <property type="evidence" value="ECO:0007669"/>
    <property type="project" value="UniProtKB-UniRule"/>
</dbReference>
<dbReference type="GO" id="GO:0005737">
    <property type="term" value="C:cytoplasm"/>
    <property type="evidence" value="ECO:0007669"/>
    <property type="project" value="InterPro"/>
</dbReference>
<feature type="binding site" evidence="7">
    <location>
        <begin position="342"/>
        <end position="349"/>
    </location>
    <ligand>
        <name>ATP</name>
        <dbReference type="ChEBI" id="CHEBI:30616"/>
    </ligand>
</feature>
<comment type="similarity">
    <text evidence="10">Belongs to the NAD synthetase family.</text>
</comment>
<dbReference type="Pfam" id="PF02540">
    <property type="entry name" value="NAD_synthase"/>
    <property type="match status" value="1"/>
</dbReference>
<dbReference type="InterPro" id="IPR014729">
    <property type="entry name" value="Rossmann-like_a/b/a_fold"/>
</dbReference>
<dbReference type="EMBL" id="CP002801">
    <property type="protein sequence ID" value="AEH10541.1"/>
    <property type="molecule type" value="Genomic_DNA"/>
</dbReference>
<reference evidence="13 14" key="1">
    <citation type="submission" date="2011-05" db="EMBL/GenBank/DDBJ databases">
        <title>Complete sequence of chromosome of Frankia symbiont of Datisca glomerata.</title>
        <authorList>
            <consortium name="US DOE Joint Genome Institute"/>
            <person name="Lucas S."/>
            <person name="Han J."/>
            <person name="Lapidus A."/>
            <person name="Cheng J.-F."/>
            <person name="Goodwin L."/>
            <person name="Pitluck S."/>
            <person name="Peters L."/>
            <person name="Mikhailova N."/>
            <person name="Chertkov O."/>
            <person name="Teshima H."/>
            <person name="Han C."/>
            <person name="Tapia R."/>
            <person name="Land M."/>
            <person name="Hauser L."/>
            <person name="Kyrpides N."/>
            <person name="Ivanova N."/>
            <person name="Pagani I."/>
            <person name="Berry A."/>
            <person name="Pawlowski K."/>
            <person name="Persson T."/>
            <person name="Vanden Heuvel B."/>
            <person name="Benson D."/>
            <person name="Woyke T."/>
        </authorList>
    </citation>
    <scope>NUCLEOTIDE SEQUENCE [LARGE SCALE GENOMIC DNA]</scope>
    <source>
        <strain evidence="14">4085684</strain>
    </source>
</reference>
<dbReference type="FunFam" id="3.40.50.620:FF:000106">
    <property type="entry name" value="Glutamine-dependent NAD(+) synthetase"/>
    <property type="match status" value="1"/>
</dbReference>
<feature type="domain" description="CN hydrolase" evidence="12">
    <location>
        <begin position="4"/>
        <end position="259"/>
    </location>
</feature>
<dbReference type="PIRSF" id="PIRSF006630">
    <property type="entry name" value="NADS_GAT"/>
    <property type="match status" value="1"/>
</dbReference>
<dbReference type="InterPro" id="IPR036526">
    <property type="entry name" value="C-N_Hydrolase_sf"/>
</dbReference>
<gene>
    <name evidence="7" type="primary">nadE</name>
    <name evidence="13" type="ordered locus">FsymDg_3235</name>
</gene>